<sequence>MYSVEHSVKGGDFLITDIALETVFTPEDRSEEHKMIADTARQFISREIHPYRKELEAGNFPLVAEKMRKAGELGLLSHSIPEAYGGLGLDKISKGIVGESLGNASGYSVAHSNHTCIATLPITYFGTEEQKQRYLPKLASGEYIGAYCLTEPEAGSDALSAKTTAKLNEAGTHYILNGTKIYITNASFADTFIVYAKVDGEHFSAFIVERNFKGLSIGSEEDKMGIKGSSTCSVVLEDCEVPAGNLLGEVGKGHLIALNVLNLGRFNLGFATTGAAKFCFQLALEHTSERKQFGRTIADFNASKEKFAHMAAKLYATESLLYRTAGHIESALAEHSDSSDHKAIAKAMNEHALESAIFKITGSETLDEIADESLQLHGGAGFIKEYPIEQAYRDARINRIFEGTNEINRLLIPGTFFKKAAKAEFDAGTLMEKAEHSLKNGEFMNVEGPLGKLQEAVALFKDLYLVCAGAAYRVYGNAIQSEQETLMKLADLAIAIYASESAVLRTIKAIQVSDKEIDLKTQLAYTVVEEATGDVHQASTSLLSNLLTGEERRKALMNVAGLLSSYRWEDTIERNRAIADVMIEKKHYIS</sequence>
<dbReference type="InterPro" id="IPR009075">
    <property type="entry name" value="AcylCo_DH/oxidase_C"/>
</dbReference>
<reference evidence="10" key="1">
    <citation type="submission" date="2022-04" db="EMBL/GenBank/DDBJ databases">
        <title>Halobacillus sp. isolated from saltern.</title>
        <authorList>
            <person name="Won M."/>
            <person name="Lee C.-M."/>
            <person name="Woen H.-Y."/>
            <person name="Kwon S.-W."/>
        </authorList>
    </citation>
    <scope>NUCLEOTIDE SEQUENCE</scope>
    <source>
        <strain evidence="10">SSHM10-5</strain>
    </source>
</reference>
<evidence type="ECO:0000256" key="3">
    <source>
        <dbReference type="ARBA" id="ARBA00022630"/>
    </source>
</evidence>
<name>A0ABY4HJ01_9BACI</name>
<dbReference type="SUPFAM" id="SSF56645">
    <property type="entry name" value="Acyl-CoA dehydrogenase NM domain-like"/>
    <property type="match status" value="1"/>
</dbReference>
<keyword evidence="5" id="KW-0560">Oxidoreductase</keyword>
<dbReference type="InterPro" id="IPR009100">
    <property type="entry name" value="AcylCoA_DH/oxidase_NM_dom_sf"/>
</dbReference>
<dbReference type="Pfam" id="PF02771">
    <property type="entry name" value="Acyl-CoA_dh_N"/>
    <property type="match status" value="1"/>
</dbReference>
<evidence type="ECO:0000256" key="4">
    <source>
        <dbReference type="ARBA" id="ARBA00022827"/>
    </source>
</evidence>
<keyword evidence="11" id="KW-1185">Reference proteome</keyword>
<dbReference type="Pfam" id="PF02770">
    <property type="entry name" value="Acyl-CoA_dh_M"/>
    <property type="match status" value="1"/>
</dbReference>
<dbReference type="PROSITE" id="PS00072">
    <property type="entry name" value="ACYL_COA_DH_1"/>
    <property type="match status" value="1"/>
</dbReference>
<dbReference type="Gene3D" id="2.40.110.10">
    <property type="entry name" value="Butyryl-CoA Dehydrogenase, subunit A, domain 2"/>
    <property type="match status" value="1"/>
</dbReference>
<proteinExistence type="inferred from homology"/>
<evidence type="ECO:0000313" key="11">
    <source>
        <dbReference type="Proteomes" id="UP000830326"/>
    </source>
</evidence>
<dbReference type="InterPro" id="IPR013786">
    <property type="entry name" value="AcylCoA_DH/ox_N"/>
</dbReference>
<keyword evidence="3 5" id="KW-0285">Flavoprotein</keyword>
<accession>A0ABY4HJ01</accession>
<dbReference type="InterPro" id="IPR046373">
    <property type="entry name" value="Acyl-CoA_Oxase/DH_mid-dom_sf"/>
</dbReference>
<dbReference type="Gene3D" id="1.20.140.10">
    <property type="entry name" value="Butyryl-CoA Dehydrogenase, subunit A, domain 3"/>
    <property type="match status" value="2"/>
</dbReference>
<dbReference type="Gene3D" id="1.10.540.10">
    <property type="entry name" value="Acyl-CoA dehydrogenase/oxidase, N-terminal domain"/>
    <property type="match status" value="1"/>
</dbReference>
<evidence type="ECO:0000313" key="10">
    <source>
        <dbReference type="EMBL" id="UOR13445.1"/>
    </source>
</evidence>
<dbReference type="Pfam" id="PF00441">
    <property type="entry name" value="Acyl-CoA_dh_1"/>
    <property type="match status" value="1"/>
</dbReference>
<protein>
    <submittedName>
        <fullName evidence="10">Acyl-CoA dehydrogenase family protein</fullName>
    </submittedName>
</protein>
<comment type="cofactor">
    <cofactor evidence="1 5">
        <name>FAD</name>
        <dbReference type="ChEBI" id="CHEBI:57692"/>
    </cofactor>
</comment>
<dbReference type="InterPro" id="IPR037069">
    <property type="entry name" value="AcylCoA_DH/ox_N_sf"/>
</dbReference>
<evidence type="ECO:0000256" key="5">
    <source>
        <dbReference type="RuleBase" id="RU362125"/>
    </source>
</evidence>
<evidence type="ECO:0000259" key="7">
    <source>
        <dbReference type="Pfam" id="PF02770"/>
    </source>
</evidence>
<feature type="domain" description="Acyl-CoA dehydrogenase/oxidase N-terminal" evidence="8">
    <location>
        <begin position="30"/>
        <end position="142"/>
    </location>
</feature>
<dbReference type="InterPro" id="IPR006091">
    <property type="entry name" value="Acyl-CoA_Oxase/DH_mid-dom"/>
</dbReference>
<evidence type="ECO:0000259" key="8">
    <source>
        <dbReference type="Pfam" id="PF02771"/>
    </source>
</evidence>
<dbReference type="Pfam" id="PF21263">
    <property type="entry name" value="Acyl-CoA-dh_C"/>
    <property type="match status" value="1"/>
</dbReference>
<organism evidence="10 11">
    <name type="scientific">Halobacillus amylolyticus</name>
    <dbReference type="NCBI Taxonomy" id="2932259"/>
    <lineage>
        <taxon>Bacteria</taxon>
        <taxon>Bacillati</taxon>
        <taxon>Bacillota</taxon>
        <taxon>Bacilli</taxon>
        <taxon>Bacillales</taxon>
        <taxon>Bacillaceae</taxon>
        <taxon>Halobacillus</taxon>
    </lineage>
</organism>
<dbReference type="InterPro" id="IPR049426">
    <property type="entry name" value="Acyl-CoA-dh-like_C"/>
</dbReference>
<evidence type="ECO:0000259" key="6">
    <source>
        <dbReference type="Pfam" id="PF00441"/>
    </source>
</evidence>
<dbReference type="Proteomes" id="UP000830326">
    <property type="component" value="Chromosome"/>
</dbReference>
<gene>
    <name evidence="10" type="ORF">MUO15_08315</name>
</gene>
<feature type="domain" description="Acyl-CoA dehydrogenase-like C-terminal" evidence="9">
    <location>
        <begin position="461"/>
        <end position="559"/>
    </location>
</feature>
<dbReference type="InterPro" id="IPR006089">
    <property type="entry name" value="Acyl-CoA_DH_CS"/>
</dbReference>
<dbReference type="SUPFAM" id="SSF47203">
    <property type="entry name" value="Acyl-CoA dehydrogenase C-terminal domain-like"/>
    <property type="match status" value="1"/>
</dbReference>
<evidence type="ECO:0000259" key="9">
    <source>
        <dbReference type="Pfam" id="PF21263"/>
    </source>
</evidence>
<dbReference type="InterPro" id="IPR036250">
    <property type="entry name" value="AcylCo_DH-like_C"/>
</dbReference>
<dbReference type="RefSeq" id="WP_245035089.1">
    <property type="nucleotide sequence ID" value="NZ_CP095075.1"/>
</dbReference>
<dbReference type="EMBL" id="CP095075">
    <property type="protein sequence ID" value="UOR13445.1"/>
    <property type="molecule type" value="Genomic_DNA"/>
</dbReference>
<comment type="similarity">
    <text evidence="2 5">Belongs to the acyl-CoA dehydrogenase family.</text>
</comment>
<feature type="domain" description="Acyl-CoA oxidase/dehydrogenase middle" evidence="7">
    <location>
        <begin position="146"/>
        <end position="239"/>
    </location>
</feature>
<feature type="domain" description="Acyl-CoA dehydrogenase/oxidase C-terminal" evidence="6">
    <location>
        <begin position="251"/>
        <end position="412"/>
    </location>
</feature>
<evidence type="ECO:0000256" key="1">
    <source>
        <dbReference type="ARBA" id="ARBA00001974"/>
    </source>
</evidence>
<dbReference type="PANTHER" id="PTHR43884:SF12">
    <property type="entry name" value="ISOVALERYL-COA DEHYDROGENASE, MITOCHONDRIAL-RELATED"/>
    <property type="match status" value="1"/>
</dbReference>
<keyword evidence="4 5" id="KW-0274">FAD</keyword>
<dbReference type="PANTHER" id="PTHR43884">
    <property type="entry name" value="ACYL-COA DEHYDROGENASE"/>
    <property type="match status" value="1"/>
</dbReference>
<evidence type="ECO:0000256" key="2">
    <source>
        <dbReference type="ARBA" id="ARBA00009347"/>
    </source>
</evidence>